<feature type="transmembrane region" description="Helical" evidence="1">
    <location>
        <begin position="155"/>
        <end position="173"/>
    </location>
</feature>
<proteinExistence type="predicted"/>
<feature type="transmembrane region" description="Helical" evidence="1">
    <location>
        <begin position="240"/>
        <end position="259"/>
    </location>
</feature>
<evidence type="ECO:0000256" key="1">
    <source>
        <dbReference type="SAM" id="Phobius"/>
    </source>
</evidence>
<dbReference type="RefSeq" id="WP_006098257.1">
    <property type="nucleotide sequence ID" value="NZ_DS989841.1"/>
</dbReference>
<dbReference type="Proteomes" id="UP000003835">
    <property type="component" value="Unassembled WGS sequence"/>
</dbReference>
<feature type="transmembrane region" description="Helical" evidence="1">
    <location>
        <begin position="435"/>
        <end position="454"/>
    </location>
</feature>
<evidence type="ECO:0000313" key="2">
    <source>
        <dbReference type="EMBL" id="EDX78780.1"/>
    </source>
</evidence>
<gene>
    <name evidence="2" type="ORF">MC7420_7433</name>
</gene>
<sequence length="617" mass="70795">MRRKPLQNVLTQPRSTGLTVHVVFWFSLSLTIAAIYSGLALREAFSHAYIVQDDARQHVFWMQRFIDGELFPHDLIADYFQSVAPVGYTAIYRIAAAFGIHPFLFNKLLPPILGAIATGYCFGISLQLLPVPAAGFITTVLLNQSLWMKDDLISATPRAFVYPLFLAFLYYLLRQSLLPCLATIILLSLFYPQYLLIFAALFTLQLLTKKNSLIRTSAPLCAYLCAPLRFPKKLKQHPHYLSFLCLILTIIAISGYALIPGKFDPVITATQAKQLPEFWGTGRSYFFSNNPWYFFFLSPRSGLLDVGFVRPATLALGILLPILCRYPNSFPLVKSISPQIRILTQIVWASILMFILAHLLLFNLHLPSRYTEHSFRLILSLSAGMVLTIVLDAILRTDFYPPKLNSLILGQGRFSDSRVKRNNNVETRPYSKLRIYHYLTISFITAALLFYPYLVKPFPLTKYKEGHFPALYQFFQQQPKDSLIASVSEETDNLPTFAQRSILVGREYAIPYHWGYYRQFRQRTIDLIKAQYSSDLEEVKQFIQRYGVDFWLLDNTAFTPEYLANHDWLRDYQPVTLEAQKRLTQGITPALTGVVEDCSVFQMERFVVLQTTCISKF</sequence>
<feature type="transmembrane region" description="Helical" evidence="1">
    <location>
        <begin position="20"/>
        <end position="39"/>
    </location>
</feature>
<evidence type="ECO:0000313" key="3">
    <source>
        <dbReference type="Proteomes" id="UP000003835"/>
    </source>
</evidence>
<dbReference type="HOGENOM" id="CLU_030557_0_0_3"/>
<feature type="transmembrane region" description="Helical" evidence="1">
    <location>
        <begin position="112"/>
        <end position="143"/>
    </location>
</feature>
<feature type="transmembrane region" description="Helical" evidence="1">
    <location>
        <begin position="308"/>
        <end position="326"/>
    </location>
</feature>
<evidence type="ECO:0008006" key="4">
    <source>
        <dbReference type="Google" id="ProtNLM"/>
    </source>
</evidence>
<keyword evidence="1" id="KW-1133">Transmembrane helix</keyword>
<name>B4VH23_9CYAN</name>
<feature type="transmembrane region" description="Helical" evidence="1">
    <location>
        <begin position="346"/>
        <end position="365"/>
    </location>
</feature>
<dbReference type="EMBL" id="DS989841">
    <property type="protein sequence ID" value="EDX78780.1"/>
    <property type="molecule type" value="Genomic_DNA"/>
</dbReference>
<protein>
    <recommendedName>
        <fullName evidence="4">Glycosyltransferase RgtA/B/C/D-like domain-containing protein</fullName>
    </recommendedName>
</protein>
<dbReference type="eggNOG" id="ENOG502Z8V5">
    <property type="taxonomic scope" value="Bacteria"/>
</dbReference>
<keyword evidence="3" id="KW-1185">Reference proteome</keyword>
<dbReference type="AlphaFoldDB" id="B4VH23"/>
<keyword evidence="1" id="KW-0472">Membrane</keyword>
<feature type="transmembrane region" description="Helical" evidence="1">
    <location>
        <begin position="185"/>
        <end position="207"/>
    </location>
</feature>
<reference evidence="2 3" key="1">
    <citation type="submission" date="2008-07" db="EMBL/GenBank/DDBJ databases">
        <authorList>
            <person name="Tandeau de Marsac N."/>
            <person name="Ferriera S."/>
            <person name="Johnson J."/>
            <person name="Kravitz S."/>
            <person name="Beeson K."/>
            <person name="Sutton G."/>
            <person name="Rogers Y.-H."/>
            <person name="Friedman R."/>
            <person name="Frazier M."/>
            <person name="Venter J.C."/>
        </authorList>
    </citation>
    <scope>NUCLEOTIDE SEQUENCE [LARGE SCALE GENOMIC DNA]</scope>
    <source>
        <strain evidence="2 3">PCC 7420</strain>
    </source>
</reference>
<organism evidence="2 3">
    <name type="scientific">Coleofasciculus chthonoplastes PCC 7420</name>
    <dbReference type="NCBI Taxonomy" id="118168"/>
    <lineage>
        <taxon>Bacteria</taxon>
        <taxon>Bacillati</taxon>
        <taxon>Cyanobacteriota</taxon>
        <taxon>Cyanophyceae</taxon>
        <taxon>Coleofasciculales</taxon>
        <taxon>Coleofasciculaceae</taxon>
        <taxon>Coleofasciculus</taxon>
    </lineage>
</organism>
<accession>B4VH23</accession>
<keyword evidence="1" id="KW-0812">Transmembrane</keyword>
<feature type="transmembrane region" description="Helical" evidence="1">
    <location>
        <begin position="377"/>
        <end position="395"/>
    </location>
</feature>